<evidence type="ECO:0000256" key="1">
    <source>
        <dbReference type="ARBA" id="ARBA00004141"/>
    </source>
</evidence>
<dbReference type="Gene3D" id="1.20.1250.20">
    <property type="entry name" value="MFS general substrate transporter like domains"/>
    <property type="match status" value="2"/>
</dbReference>
<dbReference type="PANTHER" id="PTHR11654">
    <property type="entry name" value="OLIGOPEPTIDE TRANSPORTER-RELATED"/>
    <property type="match status" value="1"/>
</dbReference>
<dbReference type="GO" id="GO:0016020">
    <property type="term" value="C:membrane"/>
    <property type="evidence" value="ECO:0007669"/>
    <property type="project" value="UniProtKB-SubCell"/>
</dbReference>
<dbReference type="GO" id="GO:0015031">
    <property type="term" value="P:protein transport"/>
    <property type="evidence" value="ECO:0007669"/>
    <property type="project" value="UniProtKB-KW"/>
</dbReference>
<organism evidence="12 13">
    <name type="scientific">Larinioides sclopetarius</name>
    <dbReference type="NCBI Taxonomy" id="280406"/>
    <lineage>
        <taxon>Eukaryota</taxon>
        <taxon>Metazoa</taxon>
        <taxon>Ecdysozoa</taxon>
        <taxon>Arthropoda</taxon>
        <taxon>Chelicerata</taxon>
        <taxon>Arachnida</taxon>
        <taxon>Araneae</taxon>
        <taxon>Araneomorphae</taxon>
        <taxon>Entelegynae</taxon>
        <taxon>Araneoidea</taxon>
        <taxon>Araneidae</taxon>
        <taxon>Larinioides</taxon>
    </lineage>
</organism>
<feature type="transmembrane region" description="Helical" evidence="11">
    <location>
        <begin position="660"/>
        <end position="680"/>
    </location>
</feature>
<accession>A0AAV2BPU1</accession>
<feature type="transmembrane region" description="Helical" evidence="11">
    <location>
        <begin position="228"/>
        <end position="246"/>
    </location>
</feature>
<evidence type="ECO:0000256" key="4">
    <source>
        <dbReference type="ARBA" id="ARBA00022692"/>
    </source>
</evidence>
<dbReference type="CDD" id="cd17347">
    <property type="entry name" value="MFS_SLC15A1_2_like"/>
    <property type="match status" value="1"/>
</dbReference>
<dbReference type="AlphaFoldDB" id="A0AAV2BPU1"/>
<reference evidence="12 13" key="1">
    <citation type="submission" date="2024-04" db="EMBL/GenBank/DDBJ databases">
        <authorList>
            <person name="Rising A."/>
            <person name="Reimegard J."/>
            <person name="Sonavane S."/>
            <person name="Akerstrom W."/>
            <person name="Nylinder S."/>
            <person name="Hedman E."/>
            <person name="Kallberg Y."/>
        </authorList>
    </citation>
    <scope>NUCLEOTIDE SEQUENCE [LARGE SCALE GENOMIC DNA]</scope>
</reference>
<evidence type="ECO:0000256" key="7">
    <source>
        <dbReference type="ARBA" id="ARBA00022989"/>
    </source>
</evidence>
<keyword evidence="3" id="KW-0813">Transport</keyword>
<feature type="region of interest" description="Disordered" evidence="10">
    <location>
        <begin position="1"/>
        <end position="32"/>
    </location>
</feature>
<feature type="transmembrane region" description="Helical" evidence="11">
    <location>
        <begin position="149"/>
        <end position="172"/>
    </location>
</feature>
<evidence type="ECO:0000256" key="6">
    <source>
        <dbReference type="ARBA" id="ARBA00022927"/>
    </source>
</evidence>
<evidence type="ECO:0000256" key="3">
    <source>
        <dbReference type="ARBA" id="ARBA00022448"/>
    </source>
</evidence>
<dbReference type="InterPro" id="IPR018456">
    <property type="entry name" value="PTR2_symporter_CS"/>
</dbReference>
<feature type="transmembrane region" description="Helical" evidence="11">
    <location>
        <begin position="124"/>
        <end position="143"/>
    </location>
</feature>
<evidence type="ECO:0000256" key="5">
    <source>
        <dbReference type="ARBA" id="ARBA00022856"/>
    </source>
</evidence>
<feature type="transmembrane region" description="Helical" evidence="11">
    <location>
        <begin position="193"/>
        <end position="213"/>
    </location>
</feature>
<dbReference type="Pfam" id="PF00854">
    <property type="entry name" value="PTR2"/>
    <property type="match status" value="2"/>
</dbReference>
<protein>
    <recommendedName>
        <fullName evidence="9">Oligopeptide transporter 1</fullName>
    </recommendedName>
</protein>
<keyword evidence="5" id="KW-0571">Peptide transport</keyword>
<dbReference type="GO" id="GO:0006857">
    <property type="term" value="P:oligopeptide transport"/>
    <property type="evidence" value="ECO:0007669"/>
    <property type="project" value="InterPro"/>
</dbReference>
<comment type="similarity">
    <text evidence="2">Belongs to the major facilitator superfamily. Proton-dependent oligopeptide transporter (POT/PTR) (TC 2.A.17) family.</text>
</comment>
<proteinExistence type="inferred from homology"/>
<dbReference type="GO" id="GO:0022857">
    <property type="term" value="F:transmembrane transporter activity"/>
    <property type="evidence" value="ECO:0007669"/>
    <property type="project" value="InterPro"/>
</dbReference>
<keyword evidence="7 11" id="KW-1133">Transmembrane helix</keyword>
<sequence length="744" mass="83226">MGVKNVANESSNSQLRKASSSESDYFDSNEESHLLNKNAKKLEEENQEKEKYPKAVFFILGNEFCERFCYYGMRTVLTIYLTEELLYSGTKATVIFHSFIMLSYFTPLFGALLADSLLGKFKTILYISIVYAIGNVILSVGSIPNDLSIMKGVSLLGLFIIGIGTGGIKPCVSAFGGDQFSSRQEKERQKFFSVFYFAINSGSVLSTLLTPILRADVNCLGNDSCYPLAYGIPAVLMIVALILFLIGKPLYKMKPAEGNIFQSVFKCICHAISKKAKSKEKKKSHWLDYADDKFDRDLIKDIKTLLHVLWVFIPVPIFWALFDQTGSSWTLQAAKMDGDVLGYHVKPDQMQVMNAILIIVMIPIFDYAVYPLFSKCNLLKKPLQRMAVGGFLSALSFVFAGFIELGLESGYPVIPGAGLTELTIINNSPCNMKILPGNNSEININRFEFSVLNDIAMGKEMTWEFIPGNCSESQSVIKQFNTSSSIESMMIFLQNNEIQVMKNSESKQRTEDGEPKIRLYFTTDFEFSSNKTSFKLDAPSTQVYMFPNSTNDLLTSGVTEYSKTAPGKYKIYLPLNETVYETEPLGEVDLKSGGIYIVVIYQNAATNTSNCMVISMVEPNTVSILWQIPSYVILTTGEIMFSITGLEFSYSQAPQSMKSIVQAAWLLTVAFGNLIVMIIAKLSLFEKKSYELFMFAVLMGLDMLGFSIMAYFFKYVEGSNYGSPKPDKNGKDNAAYEEETDFNK</sequence>
<dbReference type="EMBL" id="CAXIEN010000446">
    <property type="protein sequence ID" value="CAL1297920.1"/>
    <property type="molecule type" value="Genomic_DNA"/>
</dbReference>
<evidence type="ECO:0000256" key="9">
    <source>
        <dbReference type="ARBA" id="ARBA00078114"/>
    </source>
</evidence>
<feature type="transmembrane region" description="Helical" evidence="11">
    <location>
        <begin position="692"/>
        <end position="713"/>
    </location>
</feature>
<dbReference type="InterPro" id="IPR000109">
    <property type="entry name" value="POT_fam"/>
</dbReference>
<feature type="compositionally biased region" description="Acidic residues" evidence="10">
    <location>
        <begin position="735"/>
        <end position="744"/>
    </location>
</feature>
<feature type="transmembrane region" description="Helical" evidence="11">
    <location>
        <begin position="385"/>
        <end position="403"/>
    </location>
</feature>
<gene>
    <name evidence="12" type="ORF">LARSCL_LOCUS20589</name>
</gene>
<comment type="subcellular location">
    <subcellularLocation>
        <location evidence="1">Membrane</location>
        <topology evidence="1">Multi-pass membrane protein</topology>
    </subcellularLocation>
</comment>
<keyword evidence="13" id="KW-1185">Reference proteome</keyword>
<dbReference type="InterPro" id="IPR036259">
    <property type="entry name" value="MFS_trans_sf"/>
</dbReference>
<evidence type="ECO:0000313" key="13">
    <source>
        <dbReference type="Proteomes" id="UP001497382"/>
    </source>
</evidence>
<feature type="transmembrane region" description="Helical" evidence="11">
    <location>
        <begin position="94"/>
        <end position="112"/>
    </location>
</feature>
<keyword evidence="4 11" id="KW-0812">Transmembrane</keyword>
<evidence type="ECO:0000256" key="11">
    <source>
        <dbReference type="SAM" id="Phobius"/>
    </source>
</evidence>
<feature type="transmembrane region" description="Helical" evidence="11">
    <location>
        <begin position="304"/>
        <end position="322"/>
    </location>
</feature>
<feature type="transmembrane region" description="Helical" evidence="11">
    <location>
        <begin position="352"/>
        <end position="373"/>
    </location>
</feature>
<dbReference type="Proteomes" id="UP001497382">
    <property type="component" value="Unassembled WGS sequence"/>
</dbReference>
<feature type="region of interest" description="Disordered" evidence="10">
    <location>
        <begin position="723"/>
        <end position="744"/>
    </location>
</feature>
<comment type="caution">
    <text evidence="12">The sequence shown here is derived from an EMBL/GenBank/DDBJ whole genome shotgun (WGS) entry which is preliminary data.</text>
</comment>
<feature type="compositionally biased region" description="Polar residues" evidence="10">
    <location>
        <begin position="7"/>
        <end position="23"/>
    </location>
</feature>
<dbReference type="FunFam" id="1.20.1250.20:FF:000049">
    <property type="entry name" value="Solute carrier family 15 member 2"/>
    <property type="match status" value="1"/>
</dbReference>
<evidence type="ECO:0000256" key="8">
    <source>
        <dbReference type="ARBA" id="ARBA00023136"/>
    </source>
</evidence>
<dbReference type="SUPFAM" id="SSF103473">
    <property type="entry name" value="MFS general substrate transporter"/>
    <property type="match status" value="1"/>
</dbReference>
<evidence type="ECO:0000313" key="12">
    <source>
        <dbReference type="EMBL" id="CAL1297920.1"/>
    </source>
</evidence>
<dbReference type="PROSITE" id="PS01022">
    <property type="entry name" value="PTR2_1"/>
    <property type="match status" value="1"/>
</dbReference>
<keyword evidence="6" id="KW-0653">Protein transport</keyword>
<keyword evidence="8 11" id="KW-0472">Membrane</keyword>
<name>A0AAV2BPU1_9ARAC</name>
<evidence type="ECO:0000256" key="10">
    <source>
        <dbReference type="SAM" id="MobiDB-lite"/>
    </source>
</evidence>
<evidence type="ECO:0000256" key="2">
    <source>
        <dbReference type="ARBA" id="ARBA00005982"/>
    </source>
</evidence>